<organism evidence="8 9">
    <name type="scientific">Ornithinimicrobium faecis</name>
    <dbReference type="NCBI Taxonomy" id="2934158"/>
    <lineage>
        <taxon>Bacteria</taxon>
        <taxon>Bacillati</taxon>
        <taxon>Actinomycetota</taxon>
        <taxon>Actinomycetes</taxon>
        <taxon>Micrococcales</taxon>
        <taxon>Ornithinimicrobiaceae</taxon>
        <taxon>Ornithinimicrobium</taxon>
    </lineage>
</organism>
<dbReference type="InterPro" id="IPR002781">
    <property type="entry name" value="TM_pro_TauE-like"/>
</dbReference>
<evidence type="ECO:0000256" key="6">
    <source>
        <dbReference type="RuleBase" id="RU363041"/>
    </source>
</evidence>
<keyword evidence="4 6" id="KW-1133">Transmembrane helix</keyword>
<evidence type="ECO:0000256" key="3">
    <source>
        <dbReference type="ARBA" id="ARBA00022692"/>
    </source>
</evidence>
<evidence type="ECO:0000313" key="8">
    <source>
        <dbReference type="EMBL" id="USQ80445.1"/>
    </source>
</evidence>
<feature type="transmembrane region" description="Helical" evidence="6">
    <location>
        <begin position="267"/>
        <end position="285"/>
    </location>
</feature>
<feature type="region of interest" description="Disordered" evidence="7">
    <location>
        <begin position="308"/>
        <end position="332"/>
    </location>
</feature>
<gene>
    <name evidence="8" type="ORF">NF556_01915</name>
</gene>
<reference evidence="8" key="1">
    <citation type="submission" date="2022-06" db="EMBL/GenBank/DDBJ databases">
        <title>Ornithinimicrobium HY1793.</title>
        <authorList>
            <person name="Huang Y."/>
        </authorList>
    </citation>
    <scope>NUCLEOTIDE SEQUENCE</scope>
    <source>
        <strain evidence="8">HY1793</strain>
    </source>
</reference>
<protein>
    <recommendedName>
        <fullName evidence="6">Probable membrane transporter protein</fullName>
    </recommendedName>
</protein>
<proteinExistence type="inferred from homology"/>
<dbReference type="EMBL" id="CP099489">
    <property type="protein sequence ID" value="USQ80445.1"/>
    <property type="molecule type" value="Genomic_DNA"/>
</dbReference>
<feature type="transmembrane region" description="Helical" evidence="6">
    <location>
        <begin position="76"/>
        <end position="95"/>
    </location>
</feature>
<evidence type="ECO:0000256" key="4">
    <source>
        <dbReference type="ARBA" id="ARBA00022989"/>
    </source>
</evidence>
<evidence type="ECO:0000256" key="7">
    <source>
        <dbReference type="SAM" id="MobiDB-lite"/>
    </source>
</evidence>
<evidence type="ECO:0000256" key="1">
    <source>
        <dbReference type="ARBA" id="ARBA00004141"/>
    </source>
</evidence>
<dbReference type="PANTHER" id="PTHR43701:SF2">
    <property type="entry name" value="MEMBRANE TRANSPORTER PROTEIN YJNA-RELATED"/>
    <property type="match status" value="1"/>
</dbReference>
<comment type="subcellular location">
    <subcellularLocation>
        <location evidence="6">Cell membrane</location>
        <topology evidence="6">Multi-pass membrane protein</topology>
    </subcellularLocation>
    <subcellularLocation>
        <location evidence="1">Membrane</location>
        <topology evidence="1">Multi-pass membrane protein</topology>
    </subcellularLocation>
</comment>
<feature type="transmembrane region" description="Helical" evidence="6">
    <location>
        <begin position="148"/>
        <end position="181"/>
    </location>
</feature>
<accession>A0ABY4YVD7</accession>
<name>A0ABY4YVD7_9MICO</name>
<keyword evidence="6" id="KW-1003">Cell membrane</keyword>
<keyword evidence="9" id="KW-1185">Reference proteome</keyword>
<sequence>MDWLTQDAMALLAVSFAVGIVVGLTGMGGGALMTPALILLGIPPTAAVANDLVAAAVNKSVGAAVHWKHGSPNVKLAGLLIVGSVPFAFAGAFIIDRVGAGETQQQFVKLAIGIALLLTAVTFISRVYFELRGSRPPGTDPNPKLRPIATVLVGMLGGLLVGITSVGAGSLIMVSLLLLYPTLTAVRLVGTDLLQAIPLVVAAAVSHVIVTGVTWSILIPLIIGGVPGTFLGAQLASWVPPGVIRRGIAIVLSLTGLAMVGVPPVTVGLIGAGAVVLGPVLWGAVRRMHGEPAFYGAVLGRHEWPLRAEPPHGKTPVNEAEQGGGASHDPAR</sequence>
<keyword evidence="3 6" id="KW-0812">Transmembrane</keyword>
<dbReference type="RefSeq" id="WP_252593821.1">
    <property type="nucleotide sequence ID" value="NZ_CP099489.1"/>
</dbReference>
<evidence type="ECO:0000313" key="9">
    <source>
        <dbReference type="Proteomes" id="UP001056455"/>
    </source>
</evidence>
<feature type="transmembrane region" description="Helical" evidence="6">
    <location>
        <begin position="107"/>
        <end position="128"/>
    </location>
</feature>
<dbReference type="Pfam" id="PF01925">
    <property type="entry name" value="TauE"/>
    <property type="match status" value="1"/>
</dbReference>
<dbReference type="Proteomes" id="UP001056455">
    <property type="component" value="Chromosome"/>
</dbReference>
<comment type="similarity">
    <text evidence="2 6">Belongs to the 4-toluene sulfonate uptake permease (TSUP) (TC 2.A.102) family.</text>
</comment>
<dbReference type="InterPro" id="IPR051598">
    <property type="entry name" value="TSUP/Inactive_protease-like"/>
</dbReference>
<dbReference type="PANTHER" id="PTHR43701">
    <property type="entry name" value="MEMBRANE TRANSPORTER PROTEIN MJ0441-RELATED"/>
    <property type="match status" value="1"/>
</dbReference>
<evidence type="ECO:0000256" key="2">
    <source>
        <dbReference type="ARBA" id="ARBA00009142"/>
    </source>
</evidence>
<keyword evidence="5 6" id="KW-0472">Membrane</keyword>
<evidence type="ECO:0000256" key="5">
    <source>
        <dbReference type="ARBA" id="ARBA00023136"/>
    </source>
</evidence>
<feature type="transmembrane region" description="Helical" evidence="6">
    <location>
        <begin position="12"/>
        <end position="42"/>
    </location>
</feature>